<dbReference type="AlphaFoldDB" id="A0A4Q0XTF0"/>
<dbReference type="Gene3D" id="3.90.1150.10">
    <property type="entry name" value="Aspartate Aminotransferase, domain 1"/>
    <property type="match status" value="1"/>
</dbReference>
<dbReference type="EMBL" id="PDKN01000001">
    <property type="protein sequence ID" value="RXJ60790.1"/>
    <property type="molecule type" value="Genomic_DNA"/>
</dbReference>
<name>A0A4Q0XTF0_9BACT</name>
<evidence type="ECO:0000313" key="3">
    <source>
        <dbReference type="Proteomes" id="UP000290657"/>
    </source>
</evidence>
<evidence type="ECO:0000256" key="1">
    <source>
        <dbReference type="ARBA" id="ARBA00001933"/>
    </source>
</evidence>
<evidence type="ECO:0000313" key="2">
    <source>
        <dbReference type="EMBL" id="RXJ60790.1"/>
    </source>
</evidence>
<dbReference type="OrthoDB" id="5343166at2"/>
<protein>
    <submittedName>
        <fullName evidence="2">Cysteine desulfurase</fullName>
    </submittedName>
</protein>
<comment type="cofactor">
    <cofactor evidence="1">
        <name>pyridoxal 5'-phosphate</name>
        <dbReference type="ChEBI" id="CHEBI:597326"/>
    </cofactor>
</comment>
<accession>A0A4Q0XTF0</accession>
<dbReference type="InterPro" id="IPR015422">
    <property type="entry name" value="PyrdxlP-dep_Trfase_small"/>
</dbReference>
<dbReference type="RefSeq" id="WP_128994924.1">
    <property type="nucleotide sequence ID" value="NZ_PDKN01000001.1"/>
</dbReference>
<keyword evidence="3" id="KW-1185">Reference proteome</keyword>
<gene>
    <name evidence="2" type="ORF">CRV04_01890</name>
</gene>
<comment type="caution">
    <text evidence="2">The sequence shown here is derived from an EMBL/GenBank/DDBJ whole genome shotgun (WGS) entry which is preliminary data.</text>
</comment>
<proteinExistence type="predicted"/>
<dbReference type="SUPFAM" id="SSF53383">
    <property type="entry name" value="PLP-dependent transferases"/>
    <property type="match status" value="1"/>
</dbReference>
<reference evidence="2 3" key="1">
    <citation type="submission" date="2017-10" db="EMBL/GenBank/DDBJ databases">
        <title>Genomics of the genus Arcobacter.</title>
        <authorList>
            <person name="Perez-Cataluna A."/>
            <person name="Figueras M.J."/>
        </authorList>
    </citation>
    <scope>NUCLEOTIDE SEQUENCE [LARGE SCALE GENOMIC DNA]</scope>
    <source>
        <strain evidence="2 3">CECT 8987</strain>
    </source>
</reference>
<sequence length="325" mass="36821">MIKLNHLQYSRSAHLKIDNTYSMSALVENTTFEELCIKYKEHFGYLKLKTFAFSKEGFLGLLLELKGTVAIGMGETLHLIQAGKLYESLGFEVIWLPLQKDGKVNLSLLDKESIDFLFLSSYVADTFMQTSIKEVKEKTSAMVISNGTAHIDQASDALYLDPYKLFGFNTSGVLLFNNESFELLSVGAIDTLSAKLLFDTKTTQVLNSTLKPQFIEALQIFFKEDIYFFVDSKETLPYTLHFGLKGIKAREFIRTLALNEIYISNGEGCSLGLSKPSRIIQAMGYDETSSRNAIVLSFRDEMSDEEVQKLTKLMYLKYKQIKSFS</sequence>
<dbReference type="PANTHER" id="PTHR11601">
    <property type="entry name" value="CYSTEINE DESULFURYLASE FAMILY MEMBER"/>
    <property type="match status" value="1"/>
</dbReference>
<dbReference type="PANTHER" id="PTHR11601:SF50">
    <property type="entry name" value="CYSTEINE DESULFURASE ISCS 2-RELATED"/>
    <property type="match status" value="1"/>
</dbReference>
<dbReference type="InterPro" id="IPR015424">
    <property type="entry name" value="PyrdxlP-dep_Trfase"/>
</dbReference>
<organism evidence="2 3">
    <name type="scientific">Candidatus Marinarcus aquaticus</name>
    <dbReference type="NCBI Taxonomy" id="2044504"/>
    <lineage>
        <taxon>Bacteria</taxon>
        <taxon>Pseudomonadati</taxon>
        <taxon>Campylobacterota</taxon>
        <taxon>Epsilonproteobacteria</taxon>
        <taxon>Campylobacterales</taxon>
        <taxon>Arcobacteraceae</taxon>
        <taxon>Candidatus Marinarcus</taxon>
    </lineage>
</organism>
<dbReference type="Proteomes" id="UP000290657">
    <property type="component" value="Unassembled WGS sequence"/>
</dbReference>